<dbReference type="Proteomes" id="UP000092631">
    <property type="component" value="Chromosome"/>
</dbReference>
<organism evidence="1 2">
    <name type="scientific">Bacteroides caecimuris</name>
    <dbReference type="NCBI Taxonomy" id="1796613"/>
    <lineage>
        <taxon>Bacteria</taxon>
        <taxon>Pseudomonadati</taxon>
        <taxon>Bacteroidota</taxon>
        <taxon>Bacteroidia</taxon>
        <taxon>Bacteroidales</taxon>
        <taxon>Bacteroidaceae</taxon>
        <taxon>Bacteroides</taxon>
    </lineage>
</organism>
<protein>
    <submittedName>
        <fullName evidence="1">Uncharacterized protein</fullName>
    </submittedName>
</protein>
<dbReference type="EMBL" id="CP015401">
    <property type="protein sequence ID" value="ANU57022.1"/>
    <property type="molecule type" value="Genomic_DNA"/>
</dbReference>
<sequence length="228" mass="26403">MKRLLTYYTWLILLLFVGTAKIQAQTDPTLAGMILGYTNKAEKELKSQERAMLMQTTGHLWIREEVEGMTDLQRKFNDYLDSFRDIVCYAAQIYGFYHEIGRLSDNMGDLSKQLRQYADGAFAVALTPRRNQIYRDLILGSVEIVNDIRQVCMSDTKMTEKQRIEIVFAIRPKLKRMNKKLKHLALAVKYTSFADVWAGIDEGSRPKPANKAEIVQAAMRRWKRNGNR</sequence>
<dbReference type="OrthoDB" id="1068756at2"/>
<accession>A0A1C7GZL6</accession>
<dbReference type="KEGG" id="bcae:A4V03_05115"/>
<evidence type="ECO:0000313" key="2">
    <source>
        <dbReference type="Proteomes" id="UP000092631"/>
    </source>
</evidence>
<dbReference type="RefSeq" id="WP_065538190.1">
    <property type="nucleotide sequence ID" value="NZ_CAPUCN010000059.1"/>
</dbReference>
<dbReference type="GeneID" id="82186511"/>
<reference evidence="2" key="1">
    <citation type="submission" date="2016-04" db="EMBL/GenBank/DDBJ databases">
        <title>Complete Genome Sequences of Twelve Strains of a Stable Defined Moderately Diverse Mouse Microbiota 2 (sDMDMm2).</title>
        <authorList>
            <person name="Uchimura Y."/>
            <person name="Wyss M."/>
            <person name="Brugiroux S."/>
            <person name="Limenitakis J.P."/>
            <person name="Stecher B."/>
            <person name="McCoy K.D."/>
            <person name="Macpherson A.J."/>
        </authorList>
    </citation>
    <scope>NUCLEOTIDE SEQUENCE [LARGE SCALE GENOMIC DNA]</scope>
    <source>
        <strain evidence="2">I48</strain>
    </source>
</reference>
<dbReference type="AlphaFoldDB" id="A0A1C7GZL6"/>
<name>A0A1C7GZL6_9BACE</name>
<keyword evidence="2" id="KW-1185">Reference proteome</keyword>
<gene>
    <name evidence="1" type="ORF">A4V03_05115</name>
</gene>
<evidence type="ECO:0000313" key="1">
    <source>
        <dbReference type="EMBL" id="ANU57022.1"/>
    </source>
</evidence>
<proteinExistence type="predicted"/>